<protein>
    <submittedName>
        <fullName evidence="1">Transmembrane protein 276</fullName>
    </submittedName>
</protein>
<dbReference type="Proteomes" id="UP000694421">
    <property type="component" value="Unplaced"/>
</dbReference>
<reference evidence="1" key="2">
    <citation type="submission" date="2025-09" db="UniProtKB">
        <authorList>
            <consortium name="Ensembl"/>
        </authorList>
    </citation>
    <scope>IDENTIFICATION</scope>
</reference>
<dbReference type="GeneTree" id="ENSGT00510000049727"/>
<accession>A0A8D0BIU1</accession>
<dbReference type="Ensembl" id="ENSSMRT00000013471.1">
    <property type="protein sequence ID" value="ENSSMRP00000011562.1"/>
    <property type="gene ID" value="ENSSMRG00000009091.1"/>
</dbReference>
<organism evidence="1 2">
    <name type="scientific">Salvator merianae</name>
    <name type="common">Argentine black and white tegu</name>
    <name type="synonym">Tupinambis merianae</name>
    <dbReference type="NCBI Taxonomy" id="96440"/>
    <lineage>
        <taxon>Eukaryota</taxon>
        <taxon>Metazoa</taxon>
        <taxon>Chordata</taxon>
        <taxon>Craniata</taxon>
        <taxon>Vertebrata</taxon>
        <taxon>Euteleostomi</taxon>
        <taxon>Lepidosauria</taxon>
        <taxon>Squamata</taxon>
        <taxon>Bifurcata</taxon>
        <taxon>Unidentata</taxon>
        <taxon>Episquamata</taxon>
        <taxon>Laterata</taxon>
        <taxon>Teiioidea</taxon>
        <taxon>Teiidae</taxon>
        <taxon>Salvator</taxon>
    </lineage>
</organism>
<dbReference type="AlphaFoldDB" id="A0A8D0BIU1"/>
<reference evidence="1" key="1">
    <citation type="submission" date="2025-08" db="UniProtKB">
        <authorList>
            <consortium name="Ensembl"/>
        </authorList>
    </citation>
    <scope>IDENTIFICATION</scope>
</reference>
<proteinExistence type="predicted"/>
<name>A0A8D0BIU1_SALMN</name>
<dbReference type="OMA" id="SVGCWAS"/>
<evidence type="ECO:0000313" key="2">
    <source>
        <dbReference type="Proteomes" id="UP000694421"/>
    </source>
</evidence>
<keyword evidence="2" id="KW-1185">Reference proteome</keyword>
<sequence>MFPWPRIAQKIQNNVKEEAVFVLKTLFPLCRGGANPSFLPMCFNGFSGLGPVGDGALCQCRSSPGRLDGRGLGSRERRARASASMPGWLDEVSGVFSNLLLCAVCLGSAAQTFQISRAAAAGFLLQALGPLMDSWHPLAAPLGLTWERGGPPDDGWVSTVVALPLLAFGFHWLNGDCCTANVLLGSSVLLAGSSGYFTEEGKDMVVHSATTVAAITILIVSIFTGNACGIAGSLLVGAAGLLSGVKWEQPLALRCLMAAGNLALRWALQVQDLD</sequence>
<evidence type="ECO:0000313" key="1">
    <source>
        <dbReference type="Ensembl" id="ENSSMRP00000011562.1"/>
    </source>
</evidence>